<proteinExistence type="predicted"/>
<name>A0A512TP76_CLOBU</name>
<dbReference type="GO" id="GO:0015074">
    <property type="term" value="P:DNA integration"/>
    <property type="evidence" value="ECO:0007669"/>
    <property type="project" value="InterPro"/>
</dbReference>
<evidence type="ECO:0000313" key="4">
    <source>
        <dbReference type="Proteomes" id="UP000321089"/>
    </source>
</evidence>
<dbReference type="InterPro" id="IPR011010">
    <property type="entry name" value="DNA_brk_join_enz"/>
</dbReference>
<accession>A0A512TP76</accession>
<protein>
    <recommendedName>
        <fullName evidence="2">Tyr recombinase domain-containing protein</fullName>
    </recommendedName>
</protein>
<comment type="caution">
    <text evidence="3">The sequence shown here is derived from an EMBL/GenBank/DDBJ whole genome shotgun (WGS) entry which is preliminary data.</text>
</comment>
<dbReference type="GO" id="GO:0003677">
    <property type="term" value="F:DNA binding"/>
    <property type="evidence" value="ECO:0007669"/>
    <property type="project" value="InterPro"/>
</dbReference>
<dbReference type="SUPFAM" id="SSF56349">
    <property type="entry name" value="DNA breaking-rejoining enzymes"/>
    <property type="match status" value="1"/>
</dbReference>
<reference evidence="3 4" key="1">
    <citation type="submission" date="2019-07" db="EMBL/GenBank/DDBJ databases">
        <title>Whole genome shotgun sequence of Clostridium butyricum NBRC 3858.</title>
        <authorList>
            <person name="Hosoyama A."/>
            <person name="Uohara A."/>
            <person name="Ohji S."/>
            <person name="Ichikawa N."/>
        </authorList>
    </citation>
    <scope>NUCLEOTIDE SEQUENCE [LARGE SCALE GENOMIC DNA]</scope>
    <source>
        <strain evidence="3 4">NBRC 3858</strain>
    </source>
</reference>
<dbReference type="InterPro" id="IPR013762">
    <property type="entry name" value="Integrase-like_cat_sf"/>
</dbReference>
<sequence>MSVAYKIKPTLEKKKEIDDFLNSYWGKDIWDVRDSFFDNLRSLNFSHHIKIIDFSAFNPIIRREMKYMFAYRVEKKEIKLNTVAEYSKVFNNFAKFLNKYYAGLTSIVYIPYDKAILQLRSFLIAKNYKINDNGEISTHQYKMILNQLYSFFVNFYSTIDEYEKDVWDCRKISGAKITESNAQYFLDFTVIPSEFREFIKRYMKFRSTINSCGQCKIDIMAIRLFLNYIHTNEPLWKDLKKLTRKHMENYLAWYKDYTYGWKRQHISGLINLRIFFEYIQRAMYPEAPQVPAVCLIFKEDIPRRPRRTEDDIKYIPDDVLEQLEDNLEYLAPAEYIPIVVLLRASGWRISDILNLRYDTCLERTIQGWYLCGDIVKTQVLNHHVPITDEVATVVQSTINDTKEKSTSDNNPNHLLFVRFDGKRKGHCPTSGTVRNALNRLAKEKNITDSQGNIFHFGNHAFRHTKGVELINNGMNLLYV</sequence>
<dbReference type="EMBL" id="BKBC01000031">
    <property type="protein sequence ID" value="GEQ21778.1"/>
    <property type="molecule type" value="Genomic_DNA"/>
</dbReference>
<dbReference type="GO" id="GO:0006310">
    <property type="term" value="P:DNA recombination"/>
    <property type="evidence" value="ECO:0007669"/>
    <property type="project" value="UniProtKB-KW"/>
</dbReference>
<dbReference type="PROSITE" id="PS51898">
    <property type="entry name" value="TYR_RECOMBINASE"/>
    <property type="match status" value="1"/>
</dbReference>
<evidence type="ECO:0000259" key="2">
    <source>
        <dbReference type="PROSITE" id="PS51898"/>
    </source>
</evidence>
<feature type="domain" description="Tyr recombinase" evidence="2">
    <location>
        <begin position="310"/>
        <end position="479"/>
    </location>
</feature>
<evidence type="ECO:0000256" key="1">
    <source>
        <dbReference type="ARBA" id="ARBA00023172"/>
    </source>
</evidence>
<dbReference type="InterPro" id="IPR002104">
    <property type="entry name" value="Integrase_catalytic"/>
</dbReference>
<dbReference type="AlphaFoldDB" id="A0A512TP76"/>
<dbReference type="RefSeq" id="WP_243125124.1">
    <property type="nucleotide sequence ID" value="NZ_BKBC01000031.1"/>
</dbReference>
<organism evidence="3 4">
    <name type="scientific">Clostridium butyricum</name>
    <dbReference type="NCBI Taxonomy" id="1492"/>
    <lineage>
        <taxon>Bacteria</taxon>
        <taxon>Bacillati</taxon>
        <taxon>Bacillota</taxon>
        <taxon>Clostridia</taxon>
        <taxon>Eubacteriales</taxon>
        <taxon>Clostridiaceae</taxon>
        <taxon>Clostridium</taxon>
    </lineage>
</organism>
<gene>
    <name evidence="3" type="ORF">CBU02nite_22840</name>
</gene>
<evidence type="ECO:0000313" key="3">
    <source>
        <dbReference type="EMBL" id="GEQ21778.1"/>
    </source>
</evidence>
<keyword evidence="1" id="KW-0233">DNA recombination</keyword>
<dbReference type="Pfam" id="PF00589">
    <property type="entry name" value="Phage_integrase"/>
    <property type="match status" value="1"/>
</dbReference>
<dbReference type="Proteomes" id="UP000321089">
    <property type="component" value="Unassembled WGS sequence"/>
</dbReference>
<dbReference type="Gene3D" id="1.10.443.10">
    <property type="entry name" value="Intergrase catalytic core"/>
    <property type="match status" value="1"/>
</dbReference>